<evidence type="ECO:0000256" key="1">
    <source>
        <dbReference type="ARBA" id="ARBA00004141"/>
    </source>
</evidence>
<dbReference type="Proteomes" id="UP000434172">
    <property type="component" value="Unassembled WGS sequence"/>
</dbReference>
<evidence type="ECO:0000256" key="7">
    <source>
        <dbReference type="ARBA" id="ARBA00023136"/>
    </source>
</evidence>
<keyword evidence="4 11" id="KW-0812">Transmembrane</keyword>
<keyword evidence="9" id="KW-0807">Transducer</keyword>
<feature type="transmembrane region" description="Helical" evidence="11">
    <location>
        <begin position="184"/>
        <end position="209"/>
    </location>
</feature>
<dbReference type="PANTHER" id="PTHR28097:SF1">
    <property type="entry name" value="PHEROMONE A FACTOR RECEPTOR"/>
    <property type="match status" value="1"/>
</dbReference>
<evidence type="ECO:0000256" key="10">
    <source>
        <dbReference type="SAM" id="MobiDB-lite"/>
    </source>
</evidence>
<feature type="region of interest" description="Disordered" evidence="10">
    <location>
        <begin position="388"/>
        <end position="410"/>
    </location>
</feature>
<keyword evidence="3" id="KW-0589">Pheromone response</keyword>
<dbReference type="GO" id="GO:0005886">
    <property type="term" value="C:plasma membrane"/>
    <property type="evidence" value="ECO:0007669"/>
    <property type="project" value="TreeGrafter"/>
</dbReference>
<feature type="transmembrane region" description="Helical" evidence="11">
    <location>
        <begin position="242"/>
        <end position="263"/>
    </location>
</feature>
<proteinExistence type="inferred from homology"/>
<evidence type="ECO:0000256" key="5">
    <source>
        <dbReference type="ARBA" id="ARBA00022989"/>
    </source>
</evidence>
<protein>
    <submittedName>
        <fullName evidence="12">Pheromone receptor 1</fullName>
    </submittedName>
</protein>
<gene>
    <name evidence="12" type="ORF">GQ607_005200</name>
</gene>
<dbReference type="Pfam" id="PF02076">
    <property type="entry name" value="STE3"/>
    <property type="match status" value="1"/>
</dbReference>
<keyword evidence="6" id="KW-0297">G-protein coupled receptor</keyword>
<evidence type="ECO:0000256" key="11">
    <source>
        <dbReference type="SAM" id="Phobius"/>
    </source>
</evidence>
<dbReference type="GO" id="GO:0004932">
    <property type="term" value="F:mating-type factor pheromone receptor activity"/>
    <property type="evidence" value="ECO:0007669"/>
    <property type="project" value="InterPro"/>
</dbReference>
<evidence type="ECO:0000256" key="2">
    <source>
        <dbReference type="ARBA" id="ARBA00011085"/>
    </source>
</evidence>
<evidence type="ECO:0000256" key="8">
    <source>
        <dbReference type="ARBA" id="ARBA00023170"/>
    </source>
</evidence>
<evidence type="ECO:0000256" key="9">
    <source>
        <dbReference type="ARBA" id="ARBA00023224"/>
    </source>
</evidence>
<feature type="transmembrane region" description="Helical" evidence="11">
    <location>
        <begin position="31"/>
        <end position="51"/>
    </location>
</feature>
<evidence type="ECO:0000313" key="12">
    <source>
        <dbReference type="EMBL" id="KAF0327656.1"/>
    </source>
</evidence>
<sequence>MAPISESLMARSLEVIPLLPTAPYTTPSMKANLICRVVSACLANLVCLIPLRNLYRNGEFAAVVFVCTVILLNLLTVVNSLIWRDDNIKEWWRGWIWCDIHPYLYQPALTIYATSTAAIMRNLAEQVNLDRAGPLTTIEKRKRMWFQALVIFPLPVIQVGWLYPLAGQRYIIGTLKGCLWSTTPNWPCIVFFLLPIPVVTLMAGFYSVLTWRRFKQIEGTTRSALVSNSSTAARSNRTRRRLFLMTTCILVPYVPISCAYAVYQIKIYLPLQAFDFQEIHFGDGAWPWDSVILYPYDQLTFFELNSNYLPIITTAAIFVFFGMSKDSMDTYRHCLLTMRLDKVFPRLSDDATSSTGQPPAGSWGTVSMSTLAKSPKYSFGRSVHVSQVSKGQGSLSSPPPPYTTEVNDPSDDMRITVIEPESCAISEHKDYTTARCISSETPKGGYHHGDSPPNNLTGSFRGRLGVHGFSGKQIPAVKSRVHAHLGSDMNHLQAEQSTQDDWLPRLSPQPELITMIQAHMVQSETYSQERRR</sequence>
<dbReference type="CDD" id="cd14966">
    <property type="entry name" value="7tmD_STE3"/>
    <property type="match status" value="1"/>
</dbReference>
<feature type="transmembrane region" description="Helical" evidence="11">
    <location>
        <begin position="60"/>
        <end position="83"/>
    </location>
</feature>
<evidence type="ECO:0000256" key="4">
    <source>
        <dbReference type="ARBA" id="ARBA00022692"/>
    </source>
</evidence>
<dbReference type="GO" id="GO:0000750">
    <property type="term" value="P:pheromone-dependent signal transduction involved in conjugation with cellular fusion"/>
    <property type="evidence" value="ECO:0007669"/>
    <property type="project" value="TreeGrafter"/>
</dbReference>
<feature type="transmembrane region" description="Helical" evidence="11">
    <location>
        <begin position="307"/>
        <end position="323"/>
    </location>
</feature>
<dbReference type="EMBL" id="WOWK01000022">
    <property type="protein sequence ID" value="KAF0327656.1"/>
    <property type="molecule type" value="Genomic_DNA"/>
</dbReference>
<dbReference type="PANTHER" id="PTHR28097">
    <property type="entry name" value="PHEROMONE A FACTOR RECEPTOR"/>
    <property type="match status" value="1"/>
</dbReference>
<keyword evidence="8 12" id="KW-0675">Receptor</keyword>
<evidence type="ECO:0000256" key="3">
    <source>
        <dbReference type="ARBA" id="ARBA00022507"/>
    </source>
</evidence>
<comment type="similarity">
    <text evidence="2">Belongs to the G-protein coupled receptor 4 family.</text>
</comment>
<keyword evidence="7 11" id="KW-0472">Membrane</keyword>
<accession>A0A8H3ZUZ8</accession>
<name>A0A8H3ZUZ8_9PEZI</name>
<comment type="subcellular location">
    <subcellularLocation>
        <location evidence="1">Membrane</location>
        <topology evidence="1">Multi-pass membrane protein</topology>
    </subcellularLocation>
</comment>
<evidence type="ECO:0000256" key="6">
    <source>
        <dbReference type="ARBA" id="ARBA00023040"/>
    </source>
</evidence>
<keyword evidence="5 11" id="KW-1133">Transmembrane helix</keyword>
<dbReference type="OrthoDB" id="2874149at2759"/>
<dbReference type="AlphaFoldDB" id="A0A8H3ZUZ8"/>
<organism evidence="12 13">
    <name type="scientific">Colletotrichum asianum</name>
    <dbReference type="NCBI Taxonomy" id="702518"/>
    <lineage>
        <taxon>Eukaryota</taxon>
        <taxon>Fungi</taxon>
        <taxon>Dikarya</taxon>
        <taxon>Ascomycota</taxon>
        <taxon>Pezizomycotina</taxon>
        <taxon>Sordariomycetes</taxon>
        <taxon>Hypocreomycetidae</taxon>
        <taxon>Glomerellales</taxon>
        <taxon>Glomerellaceae</taxon>
        <taxon>Colletotrichum</taxon>
        <taxon>Colletotrichum gloeosporioides species complex</taxon>
    </lineage>
</organism>
<comment type="caution">
    <text evidence="12">The sequence shown here is derived from an EMBL/GenBank/DDBJ whole genome shotgun (WGS) entry which is preliminary data.</text>
</comment>
<reference evidence="12 13" key="1">
    <citation type="submission" date="2019-12" db="EMBL/GenBank/DDBJ databases">
        <title>A genome sequence resource for the geographically widespread anthracnose pathogen Colletotrichum asianum.</title>
        <authorList>
            <person name="Meng Y."/>
        </authorList>
    </citation>
    <scope>NUCLEOTIDE SEQUENCE [LARGE SCALE GENOMIC DNA]</scope>
    <source>
        <strain evidence="12 13">ICMP 18580</strain>
    </source>
</reference>
<feature type="transmembrane region" description="Helical" evidence="11">
    <location>
        <begin position="103"/>
        <end position="124"/>
    </location>
</feature>
<evidence type="ECO:0000313" key="13">
    <source>
        <dbReference type="Proteomes" id="UP000434172"/>
    </source>
</evidence>
<keyword evidence="13" id="KW-1185">Reference proteome</keyword>
<feature type="transmembrane region" description="Helical" evidence="11">
    <location>
        <begin position="145"/>
        <end position="164"/>
    </location>
</feature>
<dbReference type="InterPro" id="IPR001499">
    <property type="entry name" value="GPCR_STE3"/>
</dbReference>